<dbReference type="NCBIfam" id="NF040570">
    <property type="entry name" value="guided_TnpB"/>
    <property type="match status" value="1"/>
</dbReference>
<evidence type="ECO:0000256" key="1">
    <source>
        <dbReference type="ARBA" id="ARBA00008761"/>
    </source>
</evidence>
<feature type="domain" description="Cas12f1-like TNB" evidence="7">
    <location>
        <begin position="313"/>
        <end position="379"/>
    </location>
</feature>
<feature type="region of interest" description="Disordered" evidence="5">
    <location>
        <begin position="407"/>
        <end position="431"/>
    </location>
</feature>
<protein>
    <submittedName>
        <fullName evidence="8">Transposase</fullName>
    </submittedName>
</protein>
<gene>
    <name evidence="8" type="ORF">GCM10011609_86400</name>
</gene>
<dbReference type="InterPro" id="IPR010095">
    <property type="entry name" value="Cas12f1-like_TNB"/>
</dbReference>
<keyword evidence="3" id="KW-0238">DNA-binding</keyword>
<feature type="domain" description="Probable transposase IS891/IS1136/IS1341" evidence="6">
    <location>
        <begin position="193"/>
        <end position="271"/>
    </location>
</feature>
<evidence type="ECO:0000256" key="5">
    <source>
        <dbReference type="SAM" id="MobiDB-lite"/>
    </source>
</evidence>
<evidence type="ECO:0000256" key="2">
    <source>
        <dbReference type="ARBA" id="ARBA00022578"/>
    </source>
</evidence>
<comment type="similarity">
    <text evidence="1">In the C-terminal section; belongs to the transposase 35 family.</text>
</comment>
<dbReference type="Pfam" id="PF07282">
    <property type="entry name" value="Cas12f1-like_TNB"/>
    <property type="match status" value="1"/>
</dbReference>
<dbReference type="EMBL" id="BMNC01000031">
    <property type="protein sequence ID" value="GGN29388.1"/>
    <property type="molecule type" value="Genomic_DNA"/>
</dbReference>
<organism evidence="8 9">
    <name type="scientific">Lentzea pudingi</name>
    <dbReference type="NCBI Taxonomy" id="1789439"/>
    <lineage>
        <taxon>Bacteria</taxon>
        <taxon>Bacillati</taxon>
        <taxon>Actinomycetota</taxon>
        <taxon>Actinomycetes</taxon>
        <taxon>Pseudonocardiales</taxon>
        <taxon>Pseudonocardiaceae</taxon>
        <taxon>Lentzea</taxon>
    </lineage>
</organism>
<evidence type="ECO:0000256" key="4">
    <source>
        <dbReference type="ARBA" id="ARBA00023172"/>
    </source>
</evidence>
<dbReference type="RefSeq" id="WP_229694317.1">
    <property type="nucleotide sequence ID" value="NZ_BMNC01000031.1"/>
</dbReference>
<keyword evidence="9" id="KW-1185">Reference proteome</keyword>
<evidence type="ECO:0000313" key="8">
    <source>
        <dbReference type="EMBL" id="GGN29388.1"/>
    </source>
</evidence>
<keyword evidence="4" id="KW-0233">DNA recombination</keyword>
<evidence type="ECO:0000259" key="7">
    <source>
        <dbReference type="Pfam" id="PF07282"/>
    </source>
</evidence>
<dbReference type="Proteomes" id="UP000597656">
    <property type="component" value="Unassembled WGS sequence"/>
</dbReference>
<accession>A0ABQ2IW35</accession>
<keyword evidence="2" id="KW-0815">Transposition</keyword>
<reference evidence="9" key="1">
    <citation type="journal article" date="2019" name="Int. J. Syst. Evol. Microbiol.">
        <title>The Global Catalogue of Microorganisms (GCM) 10K type strain sequencing project: providing services to taxonomists for standard genome sequencing and annotation.</title>
        <authorList>
            <consortium name="The Broad Institute Genomics Platform"/>
            <consortium name="The Broad Institute Genome Sequencing Center for Infectious Disease"/>
            <person name="Wu L."/>
            <person name="Ma J."/>
        </authorList>
    </citation>
    <scope>NUCLEOTIDE SEQUENCE [LARGE SCALE GENOMIC DNA]</scope>
    <source>
        <strain evidence="9">CGMCC 4.7319</strain>
    </source>
</reference>
<proteinExistence type="inferred from homology"/>
<evidence type="ECO:0000313" key="9">
    <source>
        <dbReference type="Proteomes" id="UP000597656"/>
    </source>
</evidence>
<evidence type="ECO:0000256" key="3">
    <source>
        <dbReference type="ARBA" id="ARBA00023125"/>
    </source>
</evidence>
<comment type="caution">
    <text evidence="8">The sequence shown here is derived from an EMBL/GenBank/DDBJ whole genome shotgun (WGS) entry which is preliminary data.</text>
</comment>
<dbReference type="InterPro" id="IPR001959">
    <property type="entry name" value="Transposase"/>
</dbReference>
<sequence>MALIEHAFDTVIGVKLVVQVKLLPTPVQAAALAATLNACNAAAVHTSMVAFDRNVKSRNELQKLCYREIKDQFGLSAQPAVRVVKKVVDAYTALHGGIRAGNLGGETSRRRVKAESKPIGFRATAAQPFDDRCLSWRYDEATVSIWTTAGRLKDIGFTGSADQLATPRAHRRGESDLLFRDGMWFLIATCEMPEPEMFEPTDWIGVDRGITNLATTSDLDDFQGRRLQRYRRWHARKRAQFQTRRTASANRRLKKRARKEARHATCVNHRIAKDIVAVAQRTGRGIALEDLQGIRDRVRLRRHQRATQSSWPFQQLEQHIAYKARRVGVPVLFVDARYTSQMCPRCKHTACSNRPARDFFSCRRCGLAGPADVVAAVNIRDRARRAWVFVNMPVPMAVRAVGGCDPHTTASGGRGTRLGLREPSASPVLQG</sequence>
<dbReference type="NCBIfam" id="TIGR01766">
    <property type="entry name" value="IS200/IS605 family accessory protein TnpB-like domain"/>
    <property type="match status" value="1"/>
</dbReference>
<evidence type="ECO:0000259" key="6">
    <source>
        <dbReference type="Pfam" id="PF01385"/>
    </source>
</evidence>
<name>A0ABQ2IW35_9PSEU</name>
<dbReference type="Pfam" id="PF01385">
    <property type="entry name" value="OrfB_IS605"/>
    <property type="match status" value="1"/>
</dbReference>